<evidence type="ECO:0000256" key="1">
    <source>
        <dbReference type="SAM" id="MobiDB-lite"/>
    </source>
</evidence>
<dbReference type="Proteomes" id="UP000289691">
    <property type="component" value="Unassembled WGS sequence"/>
</dbReference>
<accession>A0A498KRA9</accession>
<dbReference type="InterPro" id="IPR036390">
    <property type="entry name" value="WH_DNA-bd_sf"/>
</dbReference>
<feature type="region of interest" description="Disordered" evidence="1">
    <location>
        <begin position="85"/>
        <end position="111"/>
    </location>
</feature>
<evidence type="ECO:0000313" key="3">
    <source>
        <dbReference type="Proteomes" id="UP000289691"/>
    </source>
</evidence>
<dbReference type="AlphaFoldDB" id="A0A498KRA9"/>
<gene>
    <name evidence="2" type="ORF">EAF64_18170</name>
</gene>
<dbReference type="InterPro" id="IPR036388">
    <property type="entry name" value="WH-like_DNA-bd_sf"/>
</dbReference>
<organism evidence="2 3">
    <name type="scientific">Halorientalis pallida</name>
    <dbReference type="NCBI Taxonomy" id="2479928"/>
    <lineage>
        <taxon>Archaea</taxon>
        <taxon>Methanobacteriati</taxon>
        <taxon>Methanobacteriota</taxon>
        <taxon>Stenosarchaea group</taxon>
        <taxon>Halobacteria</taxon>
        <taxon>Halobacteriales</taxon>
        <taxon>Haloarculaceae</taxon>
        <taxon>Halorientalis</taxon>
    </lineage>
</organism>
<feature type="compositionally biased region" description="Low complexity" evidence="1">
    <location>
        <begin position="102"/>
        <end position="111"/>
    </location>
</feature>
<dbReference type="SUPFAM" id="SSF46785">
    <property type="entry name" value="Winged helix' DNA-binding domain"/>
    <property type="match status" value="1"/>
</dbReference>
<dbReference type="Gene3D" id="1.10.10.10">
    <property type="entry name" value="Winged helix-like DNA-binding domain superfamily/Winged helix DNA-binding domain"/>
    <property type="match status" value="1"/>
</dbReference>
<name>A0A498KRA9_9EURY</name>
<dbReference type="RefSeq" id="WP_129070405.1">
    <property type="nucleotide sequence ID" value="NZ_RDFA01000008.1"/>
</dbReference>
<sequence length="111" mass="12193">MRQSGSWMTIWDDRILEILNDDEDGIGKVSNLSKQDNIHVQQPQVSRRCKKLSERGLLRAIGDGVYVITDEGEAYLEGKYDAEKDRYINGGGSSSDEEESDGAASGPSING</sequence>
<reference evidence="2 3" key="1">
    <citation type="submission" date="2019-01" db="EMBL/GenBank/DDBJ databases">
        <title>Halorientalis sp. F13-25 a new haloarchaeum isolated from hypersaline water.</title>
        <authorList>
            <person name="Ana D.-V."/>
            <person name="Cristina S.-P."/>
            <person name="Antonio V."/>
        </authorList>
    </citation>
    <scope>NUCLEOTIDE SEQUENCE [LARGE SCALE GENOMIC DNA]</scope>
    <source>
        <strain evidence="2 3">F13-25</strain>
    </source>
</reference>
<dbReference type="OrthoDB" id="285635at2157"/>
<dbReference type="EMBL" id="RDFA01000008">
    <property type="protein sequence ID" value="RXK46759.1"/>
    <property type="molecule type" value="Genomic_DNA"/>
</dbReference>
<keyword evidence="3" id="KW-1185">Reference proteome</keyword>
<comment type="caution">
    <text evidence="2">The sequence shown here is derived from an EMBL/GenBank/DDBJ whole genome shotgun (WGS) entry which is preliminary data.</text>
</comment>
<protein>
    <submittedName>
        <fullName evidence="2">PhiH1 repressor</fullName>
    </submittedName>
</protein>
<proteinExistence type="predicted"/>
<evidence type="ECO:0000313" key="2">
    <source>
        <dbReference type="EMBL" id="RXK46759.1"/>
    </source>
</evidence>